<proteinExistence type="predicted"/>
<dbReference type="AlphaFoldDB" id="R7QMQ1"/>
<dbReference type="GeneID" id="17327013"/>
<name>R7QMQ1_CHOCR</name>
<dbReference type="Proteomes" id="UP000012073">
    <property type="component" value="Unassembled WGS sequence"/>
</dbReference>
<evidence type="ECO:0000313" key="1">
    <source>
        <dbReference type="EMBL" id="CDF39374.1"/>
    </source>
</evidence>
<gene>
    <name evidence="1" type="ORF">CHC_T00000238001</name>
</gene>
<dbReference type="RefSeq" id="XP_005719285.1">
    <property type="nucleotide sequence ID" value="XM_005719228.1"/>
</dbReference>
<accession>R7QMQ1</accession>
<reference evidence="2" key="1">
    <citation type="journal article" date="2013" name="Proc. Natl. Acad. Sci. U.S.A.">
        <title>Genome structure and metabolic features in the red seaweed Chondrus crispus shed light on evolution of the Archaeplastida.</title>
        <authorList>
            <person name="Collen J."/>
            <person name="Porcel B."/>
            <person name="Carre W."/>
            <person name="Ball S.G."/>
            <person name="Chaparro C."/>
            <person name="Tonon T."/>
            <person name="Barbeyron T."/>
            <person name="Michel G."/>
            <person name="Noel B."/>
            <person name="Valentin K."/>
            <person name="Elias M."/>
            <person name="Artiguenave F."/>
            <person name="Arun A."/>
            <person name="Aury J.M."/>
            <person name="Barbosa-Neto J.F."/>
            <person name="Bothwell J.H."/>
            <person name="Bouget F.Y."/>
            <person name="Brillet L."/>
            <person name="Cabello-Hurtado F."/>
            <person name="Capella-Gutierrez S."/>
            <person name="Charrier B."/>
            <person name="Cladiere L."/>
            <person name="Cock J.M."/>
            <person name="Coelho S.M."/>
            <person name="Colleoni C."/>
            <person name="Czjzek M."/>
            <person name="Da Silva C."/>
            <person name="Delage L."/>
            <person name="Denoeud F."/>
            <person name="Deschamps P."/>
            <person name="Dittami S.M."/>
            <person name="Gabaldon T."/>
            <person name="Gachon C.M."/>
            <person name="Groisillier A."/>
            <person name="Herve C."/>
            <person name="Jabbari K."/>
            <person name="Katinka M."/>
            <person name="Kloareg B."/>
            <person name="Kowalczyk N."/>
            <person name="Labadie K."/>
            <person name="Leblanc C."/>
            <person name="Lopez P.J."/>
            <person name="McLachlan D.H."/>
            <person name="Meslet-Cladiere L."/>
            <person name="Moustafa A."/>
            <person name="Nehr Z."/>
            <person name="Nyvall Collen P."/>
            <person name="Panaud O."/>
            <person name="Partensky F."/>
            <person name="Poulain J."/>
            <person name="Rensing S.A."/>
            <person name="Rousvoal S."/>
            <person name="Samson G."/>
            <person name="Symeonidi A."/>
            <person name="Weissenbach J."/>
            <person name="Zambounis A."/>
            <person name="Wincker P."/>
            <person name="Boyen C."/>
        </authorList>
    </citation>
    <scope>NUCLEOTIDE SEQUENCE [LARGE SCALE GENOMIC DNA]</scope>
    <source>
        <strain evidence="2">cv. Stackhouse</strain>
    </source>
</reference>
<protein>
    <submittedName>
        <fullName evidence="1">Uncharacterized protein</fullName>
    </submittedName>
</protein>
<evidence type="ECO:0000313" key="2">
    <source>
        <dbReference type="Proteomes" id="UP000012073"/>
    </source>
</evidence>
<keyword evidence="2" id="KW-1185">Reference proteome</keyword>
<dbReference type="EMBL" id="HG002024">
    <property type="protein sequence ID" value="CDF39374.1"/>
    <property type="molecule type" value="Genomic_DNA"/>
</dbReference>
<sequence length="223" mass="25944">MHAGVFSPTQSPCACLDLIHSARFTFQIMKPFRFRHVLFLLHMPYTSQRLRVQYIQYVQYMLHTMCAVDLTVALYGVQHYCKPTVHKPHQIVFAKHIYCNSTIAFPSHLLLVLGIPLRLLRQELPPPLQEPPVPRGHELLQPGLHVGGKQSNHIPENPRRHLCHLGRPESLAILLGLLPVEHILKRRRERLPAIHHHHLPRHIRHPLIPRDHLWRAASLRFPP</sequence>
<dbReference type="Gramene" id="CDF39374">
    <property type="protein sequence ID" value="CDF39374"/>
    <property type="gene ID" value="CHC_T00000238001"/>
</dbReference>
<organism evidence="1 2">
    <name type="scientific">Chondrus crispus</name>
    <name type="common">Carrageen Irish moss</name>
    <name type="synonym">Polymorpha crispa</name>
    <dbReference type="NCBI Taxonomy" id="2769"/>
    <lineage>
        <taxon>Eukaryota</taxon>
        <taxon>Rhodophyta</taxon>
        <taxon>Florideophyceae</taxon>
        <taxon>Rhodymeniophycidae</taxon>
        <taxon>Gigartinales</taxon>
        <taxon>Gigartinaceae</taxon>
        <taxon>Chondrus</taxon>
    </lineage>
</organism>
<dbReference type="KEGG" id="ccp:CHC_T00000238001"/>